<name>A0A8I0GZW2_XANCI</name>
<dbReference type="AlphaFoldDB" id="A0A8I0GZW2"/>
<dbReference type="EMBL" id="JAABFR010001261">
    <property type="protein sequence ID" value="MBD4337519.1"/>
    <property type="molecule type" value="Genomic_DNA"/>
</dbReference>
<feature type="non-terminal residue" evidence="1">
    <location>
        <position position="77"/>
    </location>
</feature>
<proteinExistence type="predicted"/>
<sequence>MKNADDEDEFADIYFQWIDPKNPPAGVTVTGLPIQHSPVGDNILMELSFIVATNDSLPIKRYDVTRGCRMVEYDGMA</sequence>
<evidence type="ECO:0000313" key="2">
    <source>
        <dbReference type="Proteomes" id="UP000653002"/>
    </source>
</evidence>
<dbReference type="Proteomes" id="UP000653002">
    <property type="component" value="Unassembled WGS sequence"/>
</dbReference>
<accession>A0A8I0GZW2</accession>
<protein>
    <submittedName>
        <fullName evidence="1">Uncharacterized protein</fullName>
    </submittedName>
</protein>
<evidence type="ECO:0000313" key="1">
    <source>
        <dbReference type="EMBL" id="MBD4337519.1"/>
    </source>
</evidence>
<organism evidence="1 2">
    <name type="scientific">Xanthomonas citri pv. citri</name>
    <dbReference type="NCBI Taxonomy" id="611301"/>
    <lineage>
        <taxon>Bacteria</taxon>
        <taxon>Pseudomonadati</taxon>
        <taxon>Pseudomonadota</taxon>
        <taxon>Gammaproteobacteria</taxon>
        <taxon>Lysobacterales</taxon>
        <taxon>Lysobacteraceae</taxon>
        <taxon>Xanthomonas</taxon>
    </lineage>
</organism>
<gene>
    <name evidence="1" type="ORF">GUH15_15960</name>
</gene>
<reference evidence="1" key="1">
    <citation type="submission" date="2020-01" db="EMBL/GenBank/DDBJ databases">
        <authorList>
            <person name="Richard D."/>
        </authorList>
    </citation>
    <scope>NUCLEOTIDE SEQUENCE</scope>
    <source>
        <strain evidence="1">JP541</strain>
    </source>
</reference>
<comment type="caution">
    <text evidence="1">The sequence shown here is derived from an EMBL/GenBank/DDBJ whole genome shotgun (WGS) entry which is preliminary data.</text>
</comment>